<dbReference type="InterPro" id="IPR027417">
    <property type="entry name" value="P-loop_NTPase"/>
</dbReference>
<gene>
    <name evidence="5" type="ORF">ANTHELSMS3_04528</name>
</gene>
<dbReference type="Proteomes" id="UP000203589">
    <property type="component" value="Chromosome"/>
</dbReference>
<keyword evidence="6" id="KW-1185">Reference proteome</keyword>
<dbReference type="PANTHER" id="PTHR12788">
    <property type="entry name" value="PROTEIN-TYROSINE SULFOTRANSFERASE 2"/>
    <property type="match status" value="1"/>
</dbReference>
<dbReference type="EC" id="3.4.-.-" evidence="5"/>
<keyword evidence="2" id="KW-0677">Repeat</keyword>
<dbReference type="InterPro" id="IPR019734">
    <property type="entry name" value="TPR_rpt"/>
</dbReference>
<dbReference type="Pfam" id="PF13174">
    <property type="entry name" value="TPR_6"/>
    <property type="match status" value="1"/>
</dbReference>
<dbReference type="GO" id="GO:0008233">
    <property type="term" value="F:peptidase activity"/>
    <property type="evidence" value="ECO:0007669"/>
    <property type="project" value="UniProtKB-KW"/>
</dbReference>
<evidence type="ECO:0000256" key="4">
    <source>
        <dbReference type="PROSITE-ProRule" id="PRU00339"/>
    </source>
</evidence>
<evidence type="ECO:0000256" key="1">
    <source>
        <dbReference type="ARBA" id="ARBA00022679"/>
    </source>
</evidence>
<dbReference type="AlphaFoldDB" id="A0A222EA99"/>
<dbReference type="InterPro" id="IPR026634">
    <property type="entry name" value="TPST-like"/>
</dbReference>
<name>A0A222EA99_9RHOB</name>
<dbReference type="SUPFAM" id="SSF52540">
    <property type="entry name" value="P-loop containing nucleoside triphosphate hydrolases"/>
    <property type="match status" value="1"/>
</dbReference>
<dbReference type="RefSeq" id="WP_094036789.1">
    <property type="nucleotide sequence ID" value="NZ_CP022540.1"/>
</dbReference>
<accession>A0A222EA99</accession>
<dbReference type="PROSITE" id="PS50005">
    <property type="entry name" value="TPR"/>
    <property type="match status" value="1"/>
</dbReference>
<dbReference type="Pfam" id="PF07719">
    <property type="entry name" value="TPR_2"/>
    <property type="match status" value="1"/>
</dbReference>
<keyword evidence="3 4" id="KW-0802">TPR repeat</keyword>
<evidence type="ECO:0000313" key="5">
    <source>
        <dbReference type="EMBL" id="ASP23127.1"/>
    </source>
</evidence>
<feature type="repeat" description="TPR" evidence="4">
    <location>
        <begin position="189"/>
        <end position="222"/>
    </location>
</feature>
<dbReference type="OrthoDB" id="9800698at2"/>
<keyword evidence="5" id="KW-0378">Hydrolase</keyword>
<dbReference type="SMART" id="SM00028">
    <property type="entry name" value="TPR"/>
    <property type="match status" value="5"/>
</dbReference>
<sequence>MAMVETALARARSHERKGEAAQAKALCRDVLTRYPRNARARALLARLPEAAPSQDLLEKLVAAHKAGHSMLVAEQVARLLPIYPDSYVLWQIHGGVLLELGAFAQAEESLARAAKLRPDLAEARVNHSVSLRATGRGAEAEAQVRAALDLDPTNAGAMMELASVLADRGDLPGAAVLCQAVIDKTPKVATAQNILGVAAYEEGRFAEAQAHYEQAVNIAPQFAEAHRNLSAIKPWPREDSQLDQMIALYDDPAVAPMDRTRLCFGLFDAYDTLGDRDRAWAYLEEGNALRKALMGYDISQDQALFRRLAELDAAPLEPSEPGAVTPIFILGMPRSGTTLTEQIISAHGQVTGAGELSLLADMARGFLEGAPVTEAGLQALRRGYLEGLAAHSDGARYVTDKMPHNFCFLPLICAALPEARIVHVVRDAPSVCWSNLKQYFTASSLGYCYDLEDVVTYHGMYRDWTARCEADWPGRVRRLEYGDLTADPGGVTRALIVDLGLDWDAACLSPQDNARVVHTASAGQVRRPVYRAETEAWVAYAPRVEEAFARLRVDS</sequence>
<keyword evidence="5" id="KW-0645">Protease</keyword>
<proteinExistence type="predicted"/>
<evidence type="ECO:0000256" key="3">
    <source>
        <dbReference type="ARBA" id="ARBA00022803"/>
    </source>
</evidence>
<dbReference type="InterPro" id="IPR011990">
    <property type="entry name" value="TPR-like_helical_dom_sf"/>
</dbReference>
<dbReference type="PANTHER" id="PTHR12788:SF10">
    <property type="entry name" value="PROTEIN-TYROSINE SULFOTRANSFERASE"/>
    <property type="match status" value="1"/>
</dbReference>
<organism evidence="5 6">
    <name type="scientific">Antarctobacter heliothermus</name>
    <dbReference type="NCBI Taxonomy" id="74033"/>
    <lineage>
        <taxon>Bacteria</taxon>
        <taxon>Pseudomonadati</taxon>
        <taxon>Pseudomonadota</taxon>
        <taxon>Alphaproteobacteria</taxon>
        <taxon>Rhodobacterales</taxon>
        <taxon>Roseobacteraceae</taxon>
        <taxon>Antarctobacter</taxon>
    </lineage>
</organism>
<dbReference type="Gene3D" id="3.40.50.300">
    <property type="entry name" value="P-loop containing nucleotide triphosphate hydrolases"/>
    <property type="match status" value="1"/>
</dbReference>
<dbReference type="Pfam" id="PF13469">
    <property type="entry name" value="Sulfotransfer_3"/>
    <property type="match status" value="1"/>
</dbReference>
<evidence type="ECO:0000256" key="2">
    <source>
        <dbReference type="ARBA" id="ARBA00022737"/>
    </source>
</evidence>
<dbReference type="SUPFAM" id="SSF48452">
    <property type="entry name" value="TPR-like"/>
    <property type="match status" value="1"/>
</dbReference>
<dbReference type="Pfam" id="PF13432">
    <property type="entry name" value="TPR_16"/>
    <property type="match status" value="1"/>
</dbReference>
<keyword evidence="1" id="KW-0808">Transferase</keyword>
<dbReference type="KEGG" id="aht:ANTHELSMS3_04528"/>
<dbReference type="EMBL" id="CP022540">
    <property type="protein sequence ID" value="ASP23127.1"/>
    <property type="molecule type" value="Genomic_DNA"/>
</dbReference>
<evidence type="ECO:0000313" key="6">
    <source>
        <dbReference type="Proteomes" id="UP000203589"/>
    </source>
</evidence>
<dbReference type="GO" id="GO:0008476">
    <property type="term" value="F:protein-tyrosine sulfotransferase activity"/>
    <property type="evidence" value="ECO:0007669"/>
    <property type="project" value="InterPro"/>
</dbReference>
<reference evidence="5 6" key="1">
    <citation type="submission" date="2017-07" db="EMBL/GenBank/DDBJ databases">
        <title>Genome Sequence of Antarctobacter heliothermus Strain SMS3 Isolated from a culture of the Diatom Skeletonema marinoi.</title>
        <authorList>
            <person name="Topel M."/>
            <person name="Pinder M.I.M."/>
            <person name="Johansson O.N."/>
            <person name="Kourtchenko O."/>
            <person name="Godhe A."/>
            <person name="Clarke A.K."/>
        </authorList>
    </citation>
    <scope>NUCLEOTIDE SEQUENCE [LARGE SCALE GENOMIC DNA]</scope>
    <source>
        <strain evidence="5 6">SMS3</strain>
    </source>
</reference>
<protein>
    <submittedName>
        <fullName evidence="5">Beta-barrel assembly-enhancing protease</fullName>
        <ecNumber evidence="5">3.4.-.-</ecNumber>
    </submittedName>
</protein>
<dbReference type="GO" id="GO:0006508">
    <property type="term" value="P:proteolysis"/>
    <property type="evidence" value="ECO:0007669"/>
    <property type="project" value="UniProtKB-KW"/>
</dbReference>
<dbReference type="InterPro" id="IPR013105">
    <property type="entry name" value="TPR_2"/>
</dbReference>
<dbReference type="Gene3D" id="1.25.40.10">
    <property type="entry name" value="Tetratricopeptide repeat domain"/>
    <property type="match status" value="2"/>
</dbReference>